<comment type="caution">
    <text evidence="4">The sequence shown here is derived from an EMBL/GenBank/DDBJ whole genome shotgun (WGS) entry which is preliminary data.</text>
</comment>
<feature type="region of interest" description="Disordered" evidence="1">
    <location>
        <begin position="284"/>
        <end position="375"/>
    </location>
</feature>
<dbReference type="AlphaFoldDB" id="A0A927BZL5"/>
<dbReference type="Pfam" id="PF11796">
    <property type="entry name" value="DUF3323"/>
    <property type="match status" value="2"/>
</dbReference>
<dbReference type="Proteomes" id="UP000621560">
    <property type="component" value="Unassembled WGS sequence"/>
</dbReference>
<evidence type="ECO:0000259" key="2">
    <source>
        <dbReference type="Pfam" id="PF09664"/>
    </source>
</evidence>
<organism evidence="4 5">
    <name type="scientific">Paenibacillus sabuli</name>
    <dbReference type="NCBI Taxonomy" id="2772509"/>
    <lineage>
        <taxon>Bacteria</taxon>
        <taxon>Bacillati</taxon>
        <taxon>Bacillota</taxon>
        <taxon>Bacilli</taxon>
        <taxon>Bacillales</taxon>
        <taxon>Paenibacillaceae</taxon>
        <taxon>Paenibacillus</taxon>
    </lineage>
</organism>
<evidence type="ECO:0000259" key="3">
    <source>
        <dbReference type="Pfam" id="PF11796"/>
    </source>
</evidence>
<sequence length="597" mass="64640">MKEREAARRYFGQPGFARFLRLLERQYSASRHGVRGYVTLSAVTDEERKTLDAFYQTYTPPAPDQTRRYSLQKFERLLRESRYALTVPELLALLRGAPVLTREQREAQTDARWRAMIEAALEQALPGWRLEPPGDDTSASGGSSPDEGESAKEGKPLYAGRPANDCVAPSACGSVSDVPSPPTVGSADARLAAWVRGLAAERVPGSRTLRLVFGQSPEQAQRCLRDCVRALRRLDEPGGARPVRLPVLAAEVTGDAHALDWKQPLGRLFWWGLEAVSGSGNRQPAIQVADTSGGAADWPAASPSSDATGVSASRASAADALDGQDAPDALDGQHAPDAPDGQDTPDAPGVPDTPDAPGVPDTPEVPDAPNVPDGGHRQALLIREGYRRGGVADDDLSSQVMLYAPELFGEWEERVLTLRQAERLVSGQLEGLTADRIFMVENPSVFAEVIDAARRLSGTGDRTKGRVALSQPVVVCGSGQPTTAVIRLLDGLLGASAARTLQYAGDLDAAGLGIANGLRYRYPAMYRAWRMDAATYRRYAAHGIPLGESECARLRASEAVWDVELVEAMLERRVKLHQELWSDELVQDVLRGMRRVE</sequence>
<evidence type="ECO:0000313" key="4">
    <source>
        <dbReference type="EMBL" id="MBD2848500.1"/>
    </source>
</evidence>
<proteinExistence type="predicted"/>
<dbReference type="Pfam" id="PF09664">
    <property type="entry name" value="DUF2399"/>
    <property type="match status" value="1"/>
</dbReference>
<accession>A0A927BZL5</accession>
<dbReference type="InterPro" id="IPR024465">
    <property type="entry name" value="DUF2399"/>
</dbReference>
<dbReference type="EMBL" id="JACXIZ010000070">
    <property type="protein sequence ID" value="MBD2848500.1"/>
    <property type="molecule type" value="Genomic_DNA"/>
</dbReference>
<evidence type="ECO:0000313" key="5">
    <source>
        <dbReference type="Proteomes" id="UP000621560"/>
    </source>
</evidence>
<evidence type="ECO:0000256" key="1">
    <source>
        <dbReference type="SAM" id="MobiDB-lite"/>
    </source>
</evidence>
<feature type="domain" description="Conserved hypothetical protein CHP02679 N terminus" evidence="3">
    <location>
        <begin position="35"/>
        <end position="121"/>
    </location>
</feature>
<feature type="compositionally biased region" description="Low complexity" evidence="1">
    <location>
        <begin position="292"/>
        <end position="320"/>
    </location>
</feature>
<reference evidence="4" key="1">
    <citation type="submission" date="2020-09" db="EMBL/GenBank/DDBJ databases">
        <title>A novel bacterium of genus Paenibacillus, isolated from South China Sea.</title>
        <authorList>
            <person name="Huang H."/>
            <person name="Mo K."/>
            <person name="Hu Y."/>
        </authorList>
    </citation>
    <scope>NUCLEOTIDE SEQUENCE</scope>
    <source>
        <strain evidence="4">IB182496</strain>
    </source>
</reference>
<name>A0A927BZL5_9BACL</name>
<feature type="domain" description="Conserved hypothetical protein CHP02679 N terminus" evidence="3">
    <location>
        <begin position="187"/>
        <end position="279"/>
    </location>
</feature>
<feature type="domain" description="DUF2399" evidence="2">
    <location>
        <begin position="415"/>
        <end position="589"/>
    </location>
</feature>
<dbReference type="RefSeq" id="WP_190921599.1">
    <property type="nucleotide sequence ID" value="NZ_JACXIZ010000070.1"/>
</dbReference>
<keyword evidence="5" id="KW-1185">Reference proteome</keyword>
<feature type="region of interest" description="Disordered" evidence="1">
    <location>
        <begin position="125"/>
        <end position="162"/>
    </location>
</feature>
<gene>
    <name evidence="4" type="ORF">IDH44_25250</name>
</gene>
<protein>
    <submittedName>
        <fullName evidence="4">DUF2399 domain-containing protein</fullName>
    </submittedName>
</protein>
<dbReference type="InterPro" id="IPR024466">
    <property type="entry name" value="CHP02679_N"/>
</dbReference>